<dbReference type="Proteomes" id="UP000479710">
    <property type="component" value="Unassembled WGS sequence"/>
</dbReference>
<accession>A0A6G1EU15</accession>
<proteinExistence type="predicted"/>
<dbReference type="AlphaFoldDB" id="A0A6G1EU15"/>
<keyword evidence="2" id="KW-1185">Reference proteome</keyword>
<dbReference type="EMBL" id="SPHZ02000003">
    <property type="protein sequence ID" value="KAF0928124.1"/>
    <property type="molecule type" value="Genomic_DNA"/>
</dbReference>
<sequence length="87" mass="9842">MEILSQVDSGLGRKMRCRQRVGRGWRGRLRHRHAGGAWGHVLDALWHARLLGQAVSSRPWRRLACGVAREADRWGLPLLGPTGLREN</sequence>
<name>A0A6G1EU15_9ORYZ</name>
<evidence type="ECO:0000313" key="2">
    <source>
        <dbReference type="Proteomes" id="UP000479710"/>
    </source>
</evidence>
<comment type="caution">
    <text evidence="1">The sequence shown here is derived from an EMBL/GenBank/DDBJ whole genome shotgun (WGS) entry which is preliminary data.</text>
</comment>
<organism evidence="1 2">
    <name type="scientific">Oryza meyeriana var. granulata</name>
    <dbReference type="NCBI Taxonomy" id="110450"/>
    <lineage>
        <taxon>Eukaryota</taxon>
        <taxon>Viridiplantae</taxon>
        <taxon>Streptophyta</taxon>
        <taxon>Embryophyta</taxon>
        <taxon>Tracheophyta</taxon>
        <taxon>Spermatophyta</taxon>
        <taxon>Magnoliopsida</taxon>
        <taxon>Liliopsida</taxon>
        <taxon>Poales</taxon>
        <taxon>Poaceae</taxon>
        <taxon>BOP clade</taxon>
        <taxon>Oryzoideae</taxon>
        <taxon>Oryzeae</taxon>
        <taxon>Oryzinae</taxon>
        <taxon>Oryza</taxon>
        <taxon>Oryza meyeriana</taxon>
    </lineage>
</organism>
<gene>
    <name evidence="1" type="ORF">E2562_037949</name>
</gene>
<reference evidence="1 2" key="1">
    <citation type="submission" date="2019-11" db="EMBL/GenBank/DDBJ databases">
        <title>Whole genome sequence of Oryza granulata.</title>
        <authorList>
            <person name="Li W."/>
        </authorList>
    </citation>
    <scope>NUCLEOTIDE SEQUENCE [LARGE SCALE GENOMIC DNA]</scope>
    <source>
        <strain evidence="2">cv. Menghai</strain>
        <tissue evidence="1">Leaf</tissue>
    </source>
</reference>
<protein>
    <submittedName>
        <fullName evidence="1">Uncharacterized protein</fullName>
    </submittedName>
</protein>
<evidence type="ECO:0000313" key="1">
    <source>
        <dbReference type="EMBL" id="KAF0928124.1"/>
    </source>
</evidence>